<name>A0AA40KJD2_9HYME</name>
<gene>
    <name evidence="2" type="ORF">K0M31_009627</name>
</gene>
<feature type="region of interest" description="Disordered" evidence="1">
    <location>
        <begin position="180"/>
        <end position="199"/>
    </location>
</feature>
<proteinExistence type="predicted"/>
<evidence type="ECO:0000256" key="1">
    <source>
        <dbReference type="SAM" id="MobiDB-lite"/>
    </source>
</evidence>
<evidence type="ECO:0000313" key="2">
    <source>
        <dbReference type="EMBL" id="KAK1122404.1"/>
    </source>
</evidence>
<feature type="region of interest" description="Disordered" evidence="1">
    <location>
        <begin position="1"/>
        <end position="23"/>
    </location>
</feature>
<keyword evidence="3" id="KW-1185">Reference proteome</keyword>
<accession>A0AA40KJD2</accession>
<reference evidence="2" key="1">
    <citation type="submission" date="2021-10" db="EMBL/GenBank/DDBJ databases">
        <title>Melipona bicolor Genome sequencing and assembly.</title>
        <authorList>
            <person name="Araujo N.S."/>
            <person name="Arias M.C."/>
        </authorList>
    </citation>
    <scope>NUCLEOTIDE SEQUENCE</scope>
    <source>
        <strain evidence="2">USP_2M_L1-L4_2017</strain>
        <tissue evidence="2">Whole body</tissue>
    </source>
</reference>
<dbReference type="Proteomes" id="UP001177670">
    <property type="component" value="Unassembled WGS sequence"/>
</dbReference>
<sequence length="199" mass="21955">MLSSVEPFGGRSVQGARRTPRLAGRHNSLRDEWKDDVVAVQLPSVVLRLRLRCVPFPRLPHSDPVGLWASEPAIEGPGGAGRSRGWPQPGHRIVGTVSIYVEEVRRSASKHLFLGLLLFRKIKSRTHPVCRSSLLQLIKTSKDVLGMNQTVFDHHTSPYGAISVPIIVIRPTNEIDEQLSLPGDPRLSLSTARQTRATG</sequence>
<dbReference type="AlphaFoldDB" id="A0AA40KJD2"/>
<comment type="caution">
    <text evidence="2">The sequence shown here is derived from an EMBL/GenBank/DDBJ whole genome shotgun (WGS) entry which is preliminary data.</text>
</comment>
<protein>
    <submittedName>
        <fullName evidence="2">Uncharacterized protein</fullName>
    </submittedName>
</protein>
<evidence type="ECO:0000313" key="3">
    <source>
        <dbReference type="Proteomes" id="UP001177670"/>
    </source>
</evidence>
<feature type="compositionally biased region" description="Polar residues" evidence="1">
    <location>
        <begin position="188"/>
        <end position="199"/>
    </location>
</feature>
<organism evidence="2 3">
    <name type="scientific">Melipona bicolor</name>
    <dbReference type="NCBI Taxonomy" id="60889"/>
    <lineage>
        <taxon>Eukaryota</taxon>
        <taxon>Metazoa</taxon>
        <taxon>Ecdysozoa</taxon>
        <taxon>Arthropoda</taxon>
        <taxon>Hexapoda</taxon>
        <taxon>Insecta</taxon>
        <taxon>Pterygota</taxon>
        <taxon>Neoptera</taxon>
        <taxon>Endopterygota</taxon>
        <taxon>Hymenoptera</taxon>
        <taxon>Apocrita</taxon>
        <taxon>Aculeata</taxon>
        <taxon>Apoidea</taxon>
        <taxon>Anthophila</taxon>
        <taxon>Apidae</taxon>
        <taxon>Melipona</taxon>
    </lineage>
</organism>
<dbReference type="EMBL" id="JAHYIQ010000023">
    <property type="protein sequence ID" value="KAK1122404.1"/>
    <property type="molecule type" value="Genomic_DNA"/>
</dbReference>